<dbReference type="EMBL" id="JABTEG010000006">
    <property type="protein sequence ID" value="KAG4304805.1"/>
    <property type="molecule type" value="Genomic_DNA"/>
</dbReference>
<comment type="caution">
    <text evidence="1">The sequence shown here is derived from an EMBL/GenBank/DDBJ whole genome shotgun (WGS) entry which is preliminary data.</text>
</comment>
<organism evidence="1 2">
    <name type="scientific">Pneumocystis oryctolagi</name>
    <dbReference type="NCBI Taxonomy" id="42067"/>
    <lineage>
        <taxon>Eukaryota</taxon>
        <taxon>Fungi</taxon>
        <taxon>Dikarya</taxon>
        <taxon>Ascomycota</taxon>
        <taxon>Taphrinomycotina</taxon>
        <taxon>Pneumocystomycetes</taxon>
        <taxon>Pneumocystaceae</taxon>
        <taxon>Pneumocystis</taxon>
    </lineage>
</organism>
<accession>A0ACB7CBE7</accession>
<evidence type="ECO:0000313" key="1">
    <source>
        <dbReference type="EMBL" id="KAG4304805.1"/>
    </source>
</evidence>
<proteinExistence type="predicted"/>
<name>A0ACB7CBE7_9ASCO</name>
<dbReference type="Proteomes" id="UP000768646">
    <property type="component" value="Unassembled WGS sequence"/>
</dbReference>
<evidence type="ECO:0000313" key="2">
    <source>
        <dbReference type="Proteomes" id="UP000768646"/>
    </source>
</evidence>
<protein>
    <submittedName>
        <fullName evidence="1">Uncharacterized protein</fullName>
    </submittedName>
</protein>
<sequence>MEKDLEKEDFHILEWAFIKRDNIDINVYIRNLVKSVIDGDFETVFLSPKIRAILEENEDQINPETIFTTNLTLYFKNIFSKISPTLEGELTILLLGILSIHTFIQIHFTGPKPAFDSYILFPEKWRTVLDKYNIEKNALKCLEIDNVYPYHLSQCPTFLLVSKVAFSSVFKYSKTCFWWKARVDFIHQRILDEPVATLYDSIFKNMEIMAKECEKHEYYVRAYYALELGLCLNYYGRNSLSFDSIRNSAKETGLKWILTGVMGRRTKFQTFDTSQLVLIAKGDNNINEISKEIYKVPKTLDLNDDTLLETISFKPEKIVFSDSCDNDSILKSLEDTDPNNPPPLDSLDACILLALTLFIKNTNPNDGLTMEEIAPYTERVLKHPRNWTVHSMALFIRCRLEAKKGRTIERSILQLQVLVDQLLDDIDSTNDIPKNVSFLRKPASYEDSASVKERLLYVWQLLLLPRWALEEELANRYLSVGMIRSALEIFERLEIWEKIVICWTSLDKESKAIEVLTSRLLIEPENPKLWTLLGDIEKNPDHWIKAWNISGNRYARAQRSLGNFYYSKKEFEKSSEAFKLSLEINPLNYASWFTYGCCNLELNNWEIASEAFTRCVSIDPSDGESWNNLALSFLKYDPPRKYDARNALKQALSSCYESWRIWENYLTISLDIGEWNDVVRSIRRCIDLRKDKIGEKVIDTKVLNILIEEIIKNEYTGEEKGFIKHAIDLIINVIPPLITSNPFLWKCVAKINIWRKKPLDALEAYIKSYRIWTSKLDVDVSKDVWSGTVESAIELVDAYKNFSLIKDEEGNLIVPDWKFKAKSILKVLKRKGQILWNESKEFNMISEYLEKIENS</sequence>
<keyword evidence="2" id="KW-1185">Reference proteome</keyword>
<reference evidence="1 2" key="1">
    <citation type="journal article" date="2021" name="Commun. Biol.">
        <title>Genomic insights into the host specific adaptation of the Pneumocystis genus.</title>
        <authorList>
            <person name="Cisse O.H."/>
            <person name="Ma L."/>
            <person name="Dekker J.P."/>
            <person name="Khil P.P."/>
            <person name="Youn J.-H."/>
            <person name="Brenchley J.M."/>
            <person name="Blair R."/>
            <person name="Pahar B."/>
            <person name="Chabe M."/>
            <person name="Van Rompay K.K.A."/>
            <person name="Keesler R."/>
            <person name="Sukura A."/>
            <person name="Hirsch V."/>
            <person name="Kutty G."/>
            <person name="Liu Y."/>
            <person name="Peng L."/>
            <person name="Chen J."/>
            <person name="Song J."/>
            <person name="Weissenbacher-Lang C."/>
            <person name="Xu J."/>
            <person name="Upham N.S."/>
            <person name="Stajich J.E."/>
            <person name="Cuomo C.A."/>
            <person name="Cushion M.T."/>
            <person name="Kovacs J.A."/>
        </authorList>
    </citation>
    <scope>NUCLEOTIDE SEQUENCE [LARGE SCALE GENOMIC DNA]</scope>
    <source>
        <strain evidence="1 2">RABM</strain>
    </source>
</reference>
<gene>
    <name evidence="1" type="ORF">PORY_001858</name>
</gene>